<dbReference type="STRING" id="7398.A0A1B0AAF3"/>
<dbReference type="AlphaFoldDB" id="A0A1B0AAF3"/>
<accession>A0A1B0AAF3</accession>
<keyword evidence="3" id="KW-1185">Reference proteome</keyword>
<feature type="region of interest" description="Disordered" evidence="1">
    <location>
        <begin position="136"/>
        <end position="158"/>
    </location>
</feature>
<feature type="region of interest" description="Disordered" evidence="1">
    <location>
        <begin position="111"/>
        <end position="130"/>
    </location>
</feature>
<reference evidence="3" key="1">
    <citation type="submission" date="2014-03" db="EMBL/GenBank/DDBJ databases">
        <authorList>
            <person name="Aksoy S."/>
            <person name="Warren W."/>
            <person name="Wilson R.K."/>
        </authorList>
    </citation>
    <scope>NUCLEOTIDE SEQUENCE [LARGE SCALE GENOMIC DNA]</scope>
    <source>
        <strain evidence="3">IAEA</strain>
    </source>
</reference>
<dbReference type="EnsemblMetazoa" id="GPAI039277-RA">
    <property type="protein sequence ID" value="GPAI039277-PA"/>
    <property type="gene ID" value="GPAI039277"/>
</dbReference>
<protein>
    <submittedName>
        <fullName evidence="2">Uncharacterized protein</fullName>
    </submittedName>
</protein>
<sequence length="158" mass="17199">MSKTKENQISPAINYRNYRCFVALLCISVKLSIKMTSTELKVGLVTGRPSSRVLKPPGGGHSNIFAEAEVSVNAPRPKYNQQNSTNLNACLGSTDANEAVEKLREEIAQTKQVADAEQTKRFDTKEHNSQQMAENAINNNAGPKGRIPPGGHTSGGFW</sequence>
<name>A0A1B0AAF3_GLOPL</name>
<evidence type="ECO:0000313" key="3">
    <source>
        <dbReference type="Proteomes" id="UP000092445"/>
    </source>
</evidence>
<dbReference type="VEuPathDB" id="VectorBase:GPAI039277"/>
<feature type="compositionally biased region" description="Basic and acidic residues" evidence="1">
    <location>
        <begin position="117"/>
        <end position="128"/>
    </location>
</feature>
<reference evidence="2" key="2">
    <citation type="submission" date="2020-05" db="UniProtKB">
        <authorList>
            <consortium name="EnsemblMetazoa"/>
        </authorList>
    </citation>
    <scope>IDENTIFICATION</scope>
    <source>
        <strain evidence="2">IAEA</strain>
    </source>
</reference>
<evidence type="ECO:0000256" key="1">
    <source>
        <dbReference type="SAM" id="MobiDB-lite"/>
    </source>
</evidence>
<dbReference type="Proteomes" id="UP000092445">
    <property type="component" value="Unassembled WGS sequence"/>
</dbReference>
<evidence type="ECO:0000313" key="2">
    <source>
        <dbReference type="EnsemblMetazoa" id="GPAI039277-PA"/>
    </source>
</evidence>
<organism evidence="2 3">
    <name type="scientific">Glossina pallidipes</name>
    <name type="common">Tsetse fly</name>
    <dbReference type="NCBI Taxonomy" id="7398"/>
    <lineage>
        <taxon>Eukaryota</taxon>
        <taxon>Metazoa</taxon>
        <taxon>Ecdysozoa</taxon>
        <taxon>Arthropoda</taxon>
        <taxon>Hexapoda</taxon>
        <taxon>Insecta</taxon>
        <taxon>Pterygota</taxon>
        <taxon>Neoptera</taxon>
        <taxon>Endopterygota</taxon>
        <taxon>Diptera</taxon>
        <taxon>Brachycera</taxon>
        <taxon>Muscomorpha</taxon>
        <taxon>Hippoboscoidea</taxon>
        <taxon>Glossinidae</taxon>
        <taxon>Glossina</taxon>
    </lineage>
</organism>
<proteinExistence type="predicted"/>